<keyword evidence="4" id="KW-1185">Reference proteome</keyword>
<evidence type="ECO:0000259" key="2">
    <source>
        <dbReference type="Pfam" id="PF00561"/>
    </source>
</evidence>
<protein>
    <submittedName>
        <fullName evidence="3">Alpha/beta hydrolase</fullName>
    </submittedName>
</protein>
<dbReference type="InterPro" id="IPR000639">
    <property type="entry name" value="Epox_hydrolase-like"/>
</dbReference>
<dbReference type="SUPFAM" id="SSF53474">
    <property type="entry name" value="alpha/beta-Hydrolases"/>
    <property type="match status" value="1"/>
</dbReference>
<evidence type="ECO:0000313" key="3">
    <source>
        <dbReference type="EMBL" id="PPQ25765.1"/>
    </source>
</evidence>
<reference evidence="3 4" key="1">
    <citation type="journal article" date="2018" name="Arch. Microbiol.">
        <title>New insights into the metabolic potential of the phototrophic purple bacterium Rhodopila globiformis DSM 161(T) from its draft genome sequence and evidence for a vanadium-dependent nitrogenase.</title>
        <authorList>
            <person name="Imhoff J.F."/>
            <person name="Rahn T."/>
            <person name="Kunzel S."/>
            <person name="Neulinger S.C."/>
        </authorList>
    </citation>
    <scope>NUCLEOTIDE SEQUENCE [LARGE SCALE GENOMIC DNA]</scope>
    <source>
        <strain evidence="3 4">DSM 161</strain>
    </source>
</reference>
<dbReference type="GO" id="GO:0016787">
    <property type="term" value="F:hydrolase activity"/>
    <property type="evidence" value="ECO:0007669"/>
    <property type="project" value="UniProtKB-KW"/>
</dbReference>
<gene>
    <name evidence="3" type="ORF">CCS01_31835</name>
</gene>
<name>A0A2S6MTS8_RHOGL</name>
<organism evidence="3 4">
    <name type="scientific">Rhodopila globiformis</name>
    <name type="common">Rhodopseudomonas globiformis</name>
    <dbReference type="NCBI Taxonomy" id="1071"/>
    <lineage>
        <taxon>Bacteria</taxon>
        <taxon>Pseudomonadati</taxon>
        <taxon>Pseudomonadota</taxon>
        <taxon>Alphaproteobacteria</taxon>
        <taxon>Acetobacterales</taxon>
        <taxon>Acetobacteraceae</taxon>
        <taxon>Rhodopila</taxon>
    </lineage>
</organism>
<proteinExistence type="predicted"/>
<dbReference type="OrthoDB" id="9780765at2"/>
<sequence>MIAPLDAGLLPAGMRSRFIQNVNGLTMHVLEAGMDRPGQRCVLLLHGFPELAYSWRKVMPALAQAGYYVVAPDQRGYGRTSGWDPDYDGDLASFRIFNLVRDMVGLVAALGRTSVAAVVGHDFGAAVAAWCALLRPDIFRSVTLMSAPFPGPPGLDSPQPGTETIHQALAALDRPRKHYQWYYSTRLANDDMMRCRQGVHAFLRAYYHYKSADWPGNRPIRLAAWTASELARMPTYYIMDLEQDMAQTVAAEMPPAEAACTWLPDHELRVYSDEYNRTGFQGGLQWYRCRTQGIGHQELQVFHGRTIDIPLMFIAGVCDWGVYQAPGAIERMQNRAGRDVRGCHLLDGAGHWVQQEQHGRVIDLLLTFLSGQDGGGQDGGGTKA</sequence>
<accession>A0A2S6MTS8</accession>
<dbReference type="Proteomes" id="UP000239724">
    <property type="component" value="Unassembled WGS sequence"/>
</dbReference>
<dbReference type="Gene3D" id="3.40.50.1820">
    <property type="entry name" value="alpha/beta hydrolase"/>
    <property type="match status" value="1"/>
</dbReference>
<keyword evidence="1 3" id="KW-0378">Hydrolase</keyword>
<dbReference type="Pfam" id="PF00561">
    <property type="entry name" value="Abhydrolase_1"/>
    <property type="match status" value="1"/>
</dbReference>
<comment type="caution">
    <text evidence="3">The sequence shown here is derived from an EMBL/GenBank/DDBJ whole genome shotgun (WGS) entry which is preliminary data.</text>
</comment>
<dbReference type="InterPro" id="IPR000073">
    <property type="entry name" value="AB_hydrolase_1"/>
</dbReference>
<dbReference type="PRINTS" id="PR00111">
    <property type="entry name" value="ABHYDROLASE"/>
</dbReference>
<evidence type="ECO:0000256" key="1">
    <source>
        <dbReference type="ARBA" id="ARBA00022801"/>
    </source>
</evidence>
<dbReference type="AlphaFoldDB" id="A0A2S6MTS8"/>
<dbReference type="RefSeq" id="WP_104523365.1">
    <property type="nucleotide sequence ID" value="NZ_NHRY01000277.1"/>
</dbReference>
<evidence type="ECO:0000313" key="4">
    <source>
        <dbReference type="Proteomes" id="UP000239724"/>
    </source>
</evidence>
<dbReference type="PRINTS" id="PR00412">
    <property type="entry name" value="EPOXHYDRLASE"/>
</dbReference>
<dbReference type="PANTHER" id="PTHR43329">
    <property type="entry name" value="EPOXIDE HYDROLASE"/>
    <property type="match status" value="1"/>
</dbReference>
<dbReference type="EMBL" id="NHRY01000277">
    <property type="protein sequence ID" value="PPQ25765.1"/>
    <property type="molecule type" value="Genomic_DNA"/>
</dbReference>
<feature type="domain" description="AB hydrolase-1" evidence="2">
    <location>
        <begin position="42"/>
        <end position="211"/>
    </location>
</feature>
<dbReference type="InterPro" id="IPR029058">
    <property type="entry name" value="AB_hydrolase_fold"/>
</dbReference>